<keyword evidence="4" id="KW-1185">Reference proteome</keyword>
<evidence type="ECO:0000256" key="1">
    <source>
        <dbReference type="SAM" id="SignalP"/>
    </source>
</evidence>
<feature type="signal peptide" evidence="1">
    <location>
        <begin position="1"/>
        <end position="22"/>
    </location>
</feature>
<dbReference type="EMBL" id="KZ613912">
    <property type="protein sequence ID" value="PMD51615.1"/>
    <property type="molecule type" value="Genomic_DNA"/>
</dbReference>
<name>A0A2J6SLG9_9HELO</name>
<accession>A0A2J6SLG9</accession>
<evidence type="ECO:0000313" key="4">
    <source>
        <dbReference type="Proteomes" id="UP000235371"/>
    </source>
</evidence>
<dbReference type="SUPFAM" id="SSF53098">
    <property type="entry name" value="Ribonuclease H-like"/>
    <property type="match status" value="1"/>
</dbReference>
<evidence type="ECO:0000313" key="3">
    <source>
        <dbReference type="EMBL" id="PMD51615.1"/>
    </source>
</evidence>
<dbReference type="Proteomes" id="UP000235371">
    <property type="component" value="Unassembled WGS sequence"/>
</dbReference>
<dbReference type="AlphaFoldDB" id="A0A2J6SLG9"/>
<gene>
    <name evidence="3" type="ORF">K444DRAFT_544682</name>
</gene>
<dbReference type="InParanoid" id="A0A2J6SLG9"/>
<dbReference type="GO" id="GO:0046983">
    <property type="term" value="F:protein dimerization activity"/>
    <property type="evidence" value="ECO:0007669"/>
    <property type="project" value="InterPro"/>
</dbReference>
<dbReference type="OrthoDB" id="1715602at2759"/>
<evidence type="ECO:0000259" key="2">
    <source>
        <dbReference type="Pfam" id="PF05699"/>
    </source>
</evidence>
<proteinExistence type="predicted"/>
<organism evidence="3 4">
    <name type="scientific">Hyaloscypha bicolor E</name>
    <dbReference type="NCBI Taxonomy" id="1095630"/>
    <lineage>
        <taxon>Eukaryota</taxon>
        <taxon>Fungi</taxon>
        <taxon>Dikarya</taxon>
        <taxon>Ascomycota</taxon>
        <taxon>Pezizomycotina</taxon>
        <taxon>Leotiomycetes</taxon>
        <taxon>Helotiales</taxon>
        <taxon>Hyaloscyphaceae</taxon>
        <taxon>Hyaloscypha</taxon>
        <taxon>Hyaloscypha bicolor</taxon>
    </lineage>
</organism>
<dbReference type="RefSeq" id="XP_024728519.1">
    <property type="nucleotide sequence ID" value="XM_024876071.1"/>
</dbReference>
<dbReference type="GeneID" id="36584150"/>
<dbReference type="InterPro" id="IPR012337">
    <property type="entry name" value="RNaseH-like_sf"/>
</dbReference>
<protein>
    <recommendedName>
        <fullName evidence="2">HAT C-terminal dimerisation domain-containing protein</fullName>
    </recommendedName>
</protein>
<reference evidence="3 4" key="1">
    <citation type="submission" date="2016-04" db="EMBL/GenBank/DDBJ databases">
        <title>A degradative enzymes factory behind the ericoid mycorrhizal symbiosis.</title>
        <authorList>
            <consortium name="DOE Joint Genome Institute"/>
            <person name="Martino E."/>
            <person name="Morin E."/>
            <person name="Grelet G."/>
            <person name="Kuo A."/>
            <person name="Kohler A."/>
            <person name="Daghino S."/>
            <person name="Barry K."/>
            <person name="Choi C."/>
            <person name="Cichocki N."/>
            <person name="Clum A."/>
            <person name="Copeland A."/>
            <person name="Hainaut M."/>
            <person name="Haridas S."/>
            <person name="Labutti K."/>
            <person name="Lindquist E."/>
            <person name="Lipzen A."/>
            <person name="Khouja H.-R."/>
            <person name="Murat C."/>
            <person name="Ohm R."/>
            <person name="Olson A."/>
            <person name="Spatafora J."/>
            <person name="Veneault-Fourrey C."/>
            <person name="Henrissat B."/>
            <person name="Grigoriev I."/>
            <person name="Martin F."/>
            <person name="Perotto S."/>
        </authorList>
    </citation>
    <scope>NUCLEOTIDE SEQUENCE [LARGE SCALE GENOMIC DNA]</scope>
    <source>
        <strain evidence="3 4">E</strain>
    </source>
</reference>
<feature type="chain" id="PRO_5014362521" description="HAT C-terminal dimerisation domain-containing protein" evidence="1">
    <location>
        <begin position="23"/>
        <end position="67"/>
    </location>
</feature>
<dbReference type="STRING" id="1095630.A0A2J6SLG9"/>
<dbReference type="Pfam" id="PF05699">
    <property type="entry name" value="Dimer_Tnp_hAT"/>
    <property type="match status" value="1"/>
</dbReference>
<sequence length="67" mass="8087">RQRWPKLSRMAIDILLIILISDEPERVFSGARRMVSWDRGQLEAEIIEMRECLKHWKRTGILDTFFK</sequence>
<keyword evidence="1" id="KW-0732">Signal</keyword>
<feature type="non-terminal residue" evidence="3">
    <location>
        <position position="1"/>
    </location>
</feature>
<dbReference type="InterPro" id="IPR008906">
    <property type="entry name" value="HATC_C_dom"/>
</dbReference>
<feature type="domain" description="HAT C-terminal dimerisation" evidence="2">
    <location>
        <begin position="2"/>
        <end position="56"/>
    </location>
</feature>